<dbReference type="InterPro" id="IPR046165">
    <property type="entry name" value="DUF6167"/>
</dbReference>
<feature type="compositionally biased region" description="Basic and acidic residues" evidence="1">
    <location>
        <begin position="81"/>
        <end position="93"/>
    </location>
</feature>
<protein>
    <submittedName>
        <fullName evidence="2">Uncharacterized protein</fullName>
    </submittedName>
</protein>
<feature type="region of interest" description="Disordered" evidence="1">
    <location>
        <begin position="69"/>
        <end position="93"/>
    </location>
</feature>
<organism evidence="2 3">
    <name type="scientific">Nocardioides islandensis</name>
    <dbReference type="NCBI Taxonomy" id="433663"/>
    <lineage>
        <taxon>Bacteria</taxon>
        <taxon>Bacillati</taxon>
        <taxon>Actinomycetota</taxon>
        <taxon>Actinomycetes</taxon>
        <taxon>Propionibacteriales</taxon>
        <taxon>Nocardioidaceae</taxon>
        <taxon>Nocardioides</taxon>
    </lineage>
</organism>
<evidence type="ECO:0000313" key="2">
    <source>
        <dbReference type="EMBL" id="MBF4763321.1"/>
    </source>
</evidence>
<dbReference type="Pfam" id="PF19664">
    <property type="entry name" value="DUF6167"/>
    <property type="match status" value="1"/>
</dbReference>
<name>A0A930VCZ2_9ACTN</name>
<gene>
    <name evidence="2" type="ORF">ISU07_09285</name>
</gene>
<keyword evidence="3" id="KW-1185">Reference proteome</keyword>
<comment type="caution">
    <text evidence="2">The sequence shown here is derived from an EMBL/GenBank/DDBJ whole genome shotgun (WGS) entry which is preliminary data.</text>
</comment>
<sequence>MRRGLWFVAGAGAGVYAMTRARRLKEAFTADGLRDRWEAVTLGARMLRDDVAQAQADKETELRERFGLTPHGLPELTGPADQRDRNIDGKGTD</sequence>
<evidence type="ECO:0000256" key="1">
    <source>
        <dbReference type="SAM" id="MobiDB-lite"/>
    </source>
</evidence>
<accession>A0A930VCZ2</accession>
<dbReference type="Proteomes" id="UP000640489">
    <property type="component" value="Unassembled WGS sequence"/>
</dbReference>
<reference evidence="2" key="1">
    <citation type="submission" date="2020-11" db="EMBL/GenBank/DDBJ databases">
        <title>Nocardioides sp. nov., isolated from Soil of Cynanchum wilfordii Hemsley rhizosphere.</title>
        <authorList>
            <person name="Lee J.-S."/>
            <person name="Suh M.K."/>
            <person name="Kim J.-S."/>
        </authorList>
    </citation>
    <scope>NUCLEOTIDE SEQUENCE</scope>
    <source>
        <strain evidence="2">KCTC 19275</strain>
    </source>
</reference>
<proteinExistence type="predicted"/>
<dbReference type="EMBL" id="JADKPN010000004">
    <property type="protein sequence ID" value="MBF4763321.1"/>
    <property type="molecule type" value="Genomic_DNA"/>
</dbReference>
<dbReference type="AlphaFoldDB" id="A0A930VCZ2"/>
<evidence type="ECO:0000313" key="3">
    <source>
        <dbReference type="Proteomes" id="UP000640489"/>
    </source>
</evidence>
<dbReference type="RefSeq" id="WP_194706510.1">
    <property type="nucleotide sequence ID" value="NZ_JADKPN010000004.1"/>
</dbReference>